<dbReference type="KEGG" id="kbs:EPA93_28925"/>
<dbReference type="EMBL" id="CP035758">
    <property type="protein sequence ID" value="QBD79785.1"/>
    <property type="molecule type" value="Genomic_DNA"/>
</dbReference>
<proteinExistence type="predicted"/>
<evidence type="ECO:0000256" key="1">
    <source>
        <dbReference type="ARBA" id="ARBA00022679"/>
    </source>
</evidence>
<feature type="domain" description="N-acetyltransferase" evidence="3">
    <location>
        <begin position="1"/>
        <end position="92"/>
    </location>
</feature>
<dbReference type="Proteomes" id="UP000290365">
    <property type="component" value="Chromosome"/>
</dbReference>
<keyword evidence="1 4" id="KW-0808">Transferase</keyword>
<evidence type="ECO:0000313" key="4">
    <source>
        <dbReference type="EMBL" id="QBD79785.1"/>
    </source>
</evidence>
<dbReference type="PANTHER" id="PTHR43877:SF5">
    <property type="entry name" value="BLL8307 PROTEIN"/>
    <property type="match status" value="1"/>
</dbReference>
<dbReference type="Pfam" id="PF13673">
    <property type="entry name" value="Acetyltransf_10"/>
    <property type="match status" value="1"/>
</dbReference>
<keyword evidence="2" id="KW-0012">Acyltransferase</keyword>
<dbReference type="OrthoDB" id="147954at2"/>
<dbReference type="InterPro" id="IPR050832">
    <property type="entry name" value="Bact_Acetyltransf"/>
</dbReference>
<evidence type="ECO:0000313" key="5">
    <source>
        <dbReference type="Proteomes" id="UP000290365"/>
    </source>
</evidence>
<name>A0A4P6JWE4_KTERU</name>
<dbReference type="AlphaFoldDB" id="A0A4P6JWE4"/>
<keyword evidence="5" id="KW-1185">Reference proteome</keyword>
<accession>A0A4P6JWE4</accession>
<dbReference type="PROSITE" id="PS51186">
    <property type="entry name" value="GNAT"/>
    <property type="match status" value="1"/>
</dbReference>
<dbReference type="InterPro" id="IPR000182">
    <property type="entry name" value="GNAT_dom"/>
</dbReference>
<dbReference type="SUPFAM" id="SSF55729">
    <property type="entry name" value="Acyl-CoA N-acyltransferases (Nat)"/>
    <property type="match status" value="1"/>
</dbReference>
<reference evidence="4 5" key="1">
    <citation type="submission" date="2019-01" db="EMBL/GenBank/DDBJ databases">
        <title>Ktedonosporobacter rubrisoli SCAWS-G2.</title>
        <authorList>
            <person name="Huang Y."/>
            <person name="Yan B."/>
        </authorList>
    </citation>
    <scope>NUCLEOTIDE SEQUENCE [LARGE SCALE GENOMIC DNA]</scope>
    <source>
        <strain evidence="4 5">SCAWS-G2</strain>
    </source>
</reference>
<evidence type="ECO:0000256" key="2">
    <source>
        <dbReference type="ARBA" id="ARBA00023315"/>
    </source>
</evidence>
<dbReference type="InterPro" id="IPR016181">
    <property type="entry name" value="Acyl_CoA_acyltransferase"/>
</dbReference>
<sequence length="92" mass="10390">MVAWDGATIAGSALNQIIHGKGEIMHLGIRRPWRRRGLGMALLQHSLQTFYRHGIGTIRLNVDVQSLTNAQQLYQRAGFACVDSFRNYHKSL</sequence>
<organism evidence="4 5">
    <name type="scientific">Ktedonosporobacter rubrisoli</name>
    <dbReference type="NCBI Taxonomy" id="2509675"/>
    <lineage>
        <taxon>Bacteria</taxon>
        <taxon>Bacillati</taxon>
        <taxon>Chloroflexota</taxon>
        <taxon>Ktedonobacteria</taxon>
        <taxon>Ktedonobacterales</taxon>
        <taxon>Ktedonosporobacteraceae</taxon>
        <taxon>Ktedonosporobacter</taxon>
    </lineage>
</organism>
<evidence type="ECO:0000259" key="3">
    <source>
        <dbReference type="PROSITE" id="PS51186"/>
    </source>
</evidence>
<dbReference type="Gene3D" id="3.40.630.30">
    <property type="match status" value="1"/>
</dbReference>
<dbReference type="PANTHER" id="PTHR43877">
    <property type="entry name" value="AMINOALKYLPHOSPHONATE N-ACETYLTRANSFERASE-RELATED-RELATED"/>
    <property type="match status" value="1"/>
</dbReference>
<dbReference type="CDD" id="cd04301">
    <property type="entry name" value="NAT_SF"/>
    <property type="match status" value="1"/>
</dbReference>
<protein>
    <submittedName>
        <fullName evidence="4">GNAT family N-acetyltransferase</fullName>
    </submittedName>
</protein>
<dbReference type="GO" id="GO:0016747">
    <property type="term" value="F:acyltransferase activity, transferring groups other than amino-acyl groups"/>
    <property type="evidence" value="ECO:0007669"/>
    <property type="project" value="InterPro"/>
</dbReference>
<gene>
    <name evidence="4" type="ORF">EPA93_28925</name>
</gene>